<comment type="subunit">
    <text evidence="4">Homodimer.</text>
</comment>
<dbReference type="KEGG" id="tmb:Thimo_2651"/>
<dbReference type="PANTHER" id="PTHR11142:SF0">
    <property type="entry name" value="TRNA PSEUDOURIDINE SYNTHASE-LIKE 1"/>
    <property type="match status" value="1"/>
</dbReference>
<dbReference type="EMBL" id="CP003051">
    <property type="protein sequence ID" value="AGA91371.1"/>
    <property type="molecule type" value="Genomic_DNA"/>
</dbReference>
<dbReference type="PANTHER" id="PTHR11142">
    <property type="entry name" value="PSEUDOURIDYLATE SYNTHASE"/>
    <property type="match status" value="1"/>
</dbReference>
<dbReference type="Proteomes" id="UP000010816">
    <property type="component" value="Chromosome"/>
</dbReference>
<evidence type="ECO:0000256" key="2">
    <source>
        <dbReference type="ARBA" id="ARBA00022694"/>
    </source>
</evidence>
<evidence type="ECO:0000256" key="5">
    <source>
        <dbReference type="PIRSR" id="PIRSR001430-1"/>
    </source>
</evidence>
<accession>L0GZH4</accession>
<name>L0GZH4_9GAMM</name>
<evidence type="ECO:0000256" key="7">
    <source>
        <dbReference type="RuleBase" id="RU003792"/>
    </source>
</evidence>
<feature type="domain" description="Pseudouridine synthase I TruA alpha/beta" evidence="8">
    <location>
        <begin position="139"/>
        <end position="241"/>
    </location>
</feature>
<dbReference type="HAMAP" id="MF_00171">
    <property type="entry name" value="TruA"/>
    <property type="match status" value="1"/>
</dbReference>
<dbReference type="NCBIfam" id="TIGR00071">
    <property type="entry name" value="hisT_truA"/>
    <property type="match status" value="1"/>
</dbReference>
<evidence type="ECO:0000259" key="8">
    <source>
        <dbReference type="Pfam" id="PF01416"/>
    </source>
</evidence>
<dbReference type="FunFam" id="3.30.70.580:FF:000001">
    <property type="entry name" value="tRNA pseudouridine synthase A"/>
    <property type="match status" value="1"/>
</dbReference>
<dbReference type="Gene3D" id="3.30.70.660">
    <property type="entry name" value="Pseudouridine synthase I, catalytic domain, C-terminal subdomain"/>
    <property type="match status" value="1"/>
</dbReference>
<feature type="active site" description="Nucleophile" evidence="4 5">
    <location>
        <position position="48"/>
    </location>
</feature>
<dbReference type="PIRSF" id="PIRSF001430">
    <property type="entry name" value="tRNA_psdUrid_synth"/>
    <property type="match status" value="1"/>
</dbReference>
<dbReference type="InterPro" id="IPR020094">
    <property type="entry name" value="TruA/RsuA/RluB/E/F_N"/>
</dbReference>
<comment type="caution">
    <text evidence="4">Lacks conserved residue(s) required for the propagation of feature annotation.</text>
</comment>
<evidence type="ECO:0000256" key="6">
    <source>
        <dbReference type="PIRSR" id="PIRSR001430-2"/>
    </source>
</evidence>
<evidence type="ECO:0000313" key="9">
    <source>
        <dbReference type="EMBL" id="AGA91371.1"/>
    </source>
</evidence>
<feature type="binding site" evidence="4 6">
    <location>
        <position position="106"/>
    </location>
    <ligand>
        <name>substrate</name>
    </ligand>
</feature>
<dbReference type="InterPro" id="IPR020103">
    <property type="entry name" value="PsdUridine_synth_cat_dom_sf"/>
</dbReference>
<dbReference type="HOGENOM" id="CLU_014673_0_2_6"/>
<dbReference type="Pfam" id="PF01416">
    <property type="entry name" value="PseudoU_synth_1"/>
    <property type="match status" value="2"/>
</dbReference>
<keyword evidence="2 4" id="KW-0819">tRNA processing</keyword>
<evidence type="ECO:0000256" key="1">
    <source>
        <dbReference type="ARBA" id="ARBA00009375"/>
    </source>
</evidence>
<dbReference type="RefSeq" id="WP_015281503.1">
    <property type="nucleotide sequence ID" value="NC_019940.1"/>
</dbReference>
<dbReference type="OrthoDB" id="9811823at2"/>
<dbReference type="InterPro" id="IPR020095">
    <property type="entry name" value="PsdUridine_synth_TruA_C"/>
</dbReference>
<proteinExistence type="inferred from homology"/>
<comment type="function">
    <text evidence="4">Formation of pseudouridine at positions 38, 39 and 40 in the anticodon stem and loop of transfer RNAs.</text>
</comment>
<protein>
    <recommendedName>
        <fullName evidence="4">tRNA pseudouridine synthase A</fullName>
        <ecNumber evidence="4">5.4.99.12</ecNumber>
    </recommendedName>
    <alternativeName>
        <fullName evidence="4">tRNA pseudouridine(38-40) synthase</fullName>
    </alternativeName>
    <alternativeName>
        <fullName evidence="4">tRNA pseudouridylate synthase I</fullName>
    </alternativeName>
    <alternativeName>
        <fullName evidence="4">tRNA-uridine isomerase I</fullName>
    </alternativeName>
</protein>
<dbReference type="STRING" id="765912.Thimo_2651"/>
<comment type="catalytic activity">
    <reaction evidence="4 7">
        <text>uridine(38/39/40) in tRNA = pseudouridine(38/39/40) in tRNA</text>
        <dbReference type="Rhea" id="RHEA:22376"/>
        <dbReference type="Rhea" id="RHEA-COMP:10085"/>
        <dbReference type="Rhea" id="RHEA-COMP:10087"/>
        <dbReference type="ChEBI" id="CHEBI:65314"/>
        <dbReference type="ChEBI" id="CHEBI:65315"/>
        <dbReference type="EC" id="5.4.99.12"/>
    </reaction>
</comment>
<dbReference type="PATRIC" id="fig|765912.4.peg.2600"/>
<dbReference type="GO" id="GO:0003723">
    <property type="term" value="F:RNA binding"/>
    <property type="evidence" value="ECO:0007669"/>
    <property type="project" value="InterPro"/>
</dbReference>
<keyword evidence="10" id="KW-1185">Reference proteome</keyword>
<organism evidence="9 10">
    <name type="scientific">Thioflavicoccus mobilis 8321</name>
    <dbReference type="NCBI Taxonomy" id="765912"/>
    <lineage>
        <taxon>Bacteria</taxon>
        <taxon>Pseudomonadati</taxon>
        <taxon>Pseudomonadota</taxon>
        <taxon>Gammaproteobacteria</taxon>
        <taxon>Chromatiales</taxon>
        <taxon>Chromatiaceae</taxon>
        <taxon>Thioflavicoccus</taxon>
    </lineage>
</organism>
<sequence>MGVEYDGTGFSGWQVQAQSVRTVQGCLEAAIGRVADRPVTIHCAGRTDAGVHALEQVIHFETAAERSMRAWVLGTNTNLPADVAVRWAVRVSEAFHARFSAIARHYRYLILTRATRSALERERAVWVHRPLDLAAMQRAAAALVGEHDFSSFRAIACQAKSPVRRVHYLELRQRGELIELHIGANGFLHHMVRNIAGVLLAIGRGEAPAAWTRELLALRDRTLGGVTAPPNGLYLARVDYPPEHALPQVADRERAAGQTGDTTEMPG</sequence>
<dbReference type="eggNOG" id="COG0101">
    <property type="taxonomic scope" value="Bacteria"/>
</dbReference>
<dbReference type="Gene3D" id="3.30.70.580">
    <property type="entry name" value="Pseudouridine synthase I, catalytic domain, N-terminal subdomain"/>
    <property type="match status" value="1"/>
</dbReference>
<dbReference type="GO" id="GO:0160147">
    <property type="term" value="F:tRNA pseudouridine(38-40) synthase activity"/>
    <property type="evidence" value="ECO:0007669"/>
    <property type="project" value="UniProtKB-EC"/>
</dbReference>
<evidence type="ECO:0000256" key="3">
    <source>
        <dbReference type="ARBA" id="ARBA00023235"/>
    </source>
</evidence>
<gene>
    <name evidence="4" type="primary">truA</name>
    <name evidence="9" type="ORF">Thimo_2651</name>
</gene>
<dbReference type="SUPFAM" id="SSF55120">
    <property type="entry name" value="Pseudouridine synthase"/>
    <property type="match status" value="1"/>
</dbReference>
<dbReference type="InterPro" id="IPR020097">
    <property type="entry name" value="PsdUridine_synth_TruA_a/b_dom"/>
</dbReference>
<keyword evidence="3 4" id="KW-0413">Isomerase</keyword>
<reference evidence="9 10" key="1">
    <citation type="submission" date="2011-09" db="EMBL/GenBank/DDBJ databases">
        <title>Complete sequence of chromosome of Thioflavicoccus mobilis 8321.</title>
        <authorList>
            <consortium name="US DOE Joint Genome Institute"/>
            <person name="Lucas S."/>
            <person name="Han J."/>
            <person name="Lapidus A."/>
            <person name="Cheng J.-F."/>
            <person name="Goodwin L."/>
            <person name="Pitluck S."/>
            <person name="Peters L."/>
            <person name="Ovchinnikova G."/>
            <person name="Lu M."/>
            <person name="Detter J.C."/>
            <person name="Han C."/>
            <person name="Tapia R."/>
            <person name="Land M."/>
            <person name="Hauser L."/>
            <person name="Kyrpides N."/>
            <person name="Ivanova N."/>
            <person name="Pagani I."/>
            <person name="Vogl K."/>
            <person name="Liu Z."/>
            <person name="Imhoff J."/>
            <person name="Thiel V."/>
            <person name="Frigaard N.-U."/>
            <person name="Bryant D."/>
            <person name="Woyke T."/>
        </authorList>
    </citation>
    <scope>NUCLEOTIDE SEQUENCE [LARGE SCALE GENOMIC DNA]</scope>
    <source>
        <strain evidence="9 10">8321</strain>
    </source>
</reference>
<dbReference type="GO" id="GO:0031119">
    <property type="term" value="P:tRNA pseudouridine synthesis"/>
    <property type="evidence" value="ECO:0007669"/>
    <property type="project" value="UniProtKB-UniRule"/>
</dbReference>
<comment type="similarity">
    <text evidence="1 4 7">Belongs to the tRNA pseudouridine synthase TruA family.</text>
</comment>
<evidence type="ECO:0000313" key="10">
    <source>
        <dbReference type="Proteomes" id="UP000010816"/>
    </source>
</evidence>
<dbReference type="AlphaFoldDB" id="L0GZH4"/>
<feature type="domain" description="Pseudouridine synthase I TruA alpha/beta" evidence="8">
    <location>
        <begin position="3"/>
        <end position="99"/>
    </location>
</feature>
<evidence type="ECO:0000256" key="4">
    <source>
        <dbReference type="HAMAP-Rule" id="MF_00171"/>
    </source>
</evidence>
<dbReference type="InterPro" id="IPR001406">
    <property type="entry name" value="PsdUridine_synth_TruA"/>
</dbReference>
<dbReference type="CDD" id="cd02570">
    <property type="entry name" value="PseudoU_synth_EcTruA"/>
    <property type="match status" value="1"/>
</dbReference>
<dbReference type="EC" id="5.4.99.12" evidence="4"/>